<protein>
    <recommendedName>
        <fullName evidence="2">C-type lectin domain-containing protein</fullName>
    </recommendedName>
</protein>
<proteinExistence type="predicted"/>
<dbReference type="InterPro" id="IPR016187">
    <property type="entry name" value="CTDL_fold"/>
</dbReference>
<keyword evidence="4" id="KW-1185">Reference proteome</keyword>
<dbReference type="Gene3D" id="3.10.100.10">
    <property type="entry name" value="Mannose-Binding Protein A, subunit A"/>
    <property type="match status" value="2"/>
</dbReference>
<accession>A0AA88KVU7</accession>
<name>A0AA88KVU7_ARTSF</name>
<dbReference type="PROSITE" id="PS50041">
    <property type="entry name" value="C_TYPE_LECTIN_2"/>
    <property type="match status" value="2"/>
</dbReference>
<sequence length="311" mass="35307">MVSKKLVSRLGLACEDGWDLVCTGETINDCSCLKFYDECVRYSTAELICGKNLPVIHSELKNKLLFVYPDYFYLGAWIGLKFNGTEFIWVDGSELSVEYWNLPLNSPTGDGDCVHFVGDKELSYNGQDFKWKDGSCNEYRPLVCEMRPTRIATTITDSKTEETPEVSQTEMTTIEPPETTTTEQSGACPPGYTEKCFDSSCFCYGVKKTLTYWGNAVAVCKSEGADLVSIHSEKENSFINMILEGKNAWIGCLYSSTIWVDGTNFNNYTNWFSTYEAHTLGWMNNDMEHGTWMGLYNHALMFYYVCKKVKE</sequence>
<dbReference type="InterPro" id="IPR001304">
    <property type="entry name" value="C-type_lectin-like"/>
</dbReference>
<feature type="compositionally biased region" description="Low complexity" evidence="1">
    <location>
        <begin position="169"/>
        <end position="183"/>
    </location>
</feature>
<feature type="domain" description="C-type lectin" evidence="2">
    <location>
        <begin position="28"/>
        <end position="145"/>
    </location>
</feature>
<dbReference type="AlphaFoldDB" id="A0AA88KVU7"/>
<gene>
    <name evidence="3" type="ORF">QYM36_015795</name>
</gene>
<evidence type="ECO:0000313" key="3">
    <source>
        <dbReference type="EMBL" id="KAK2705522.1"/>
    </source>
</evidence>
<dbReference type="InterPro" id="IPR016186">
    <property type="entry name" value="C-type_lectin-like/link_sf"/>
</dbReference>
<dbReference type="PANTHER" id="PTHR22803">
    <property type="entry name" value="MANNOSE, PHOSPHOLIPASE, LECTIN RECEPTOR RELATED"/>
    <property type="match status" value="1"/>
</dbReference>
<dbReference type="Pfam" id="PF00059">
    <property type="entry name" value="Lectin_C"/>
    <property type="match status" value="2"/>
</dbReference>
<evidence type="ECO:0000259" key="2">
    <source>
        <dbReference type="PROSITE" id="PS50041"/>
    </source>
</evidence>
<organism evidence="3 4">
    <name type="scientific">Artemia franciscana</name>
    <name type="common">Brine shrimp</name>
    <name type="synonym">Artemia sanfranciscana</name>
    <dbReference type="NCBI Taxonomy" id="6661"/>
    <lineage>
        <taxon>Eukaryota</taxon>
        <taxon>Metazoa</taxon>
        <taxon>Ecdysozoa</taxon>
        <taxon>Arthropoda</taxon>
        <taxon>Crustacea</taxon>
        <taxon>Branchiopoda</taxon>
        <taxon>Anostraca</taxon>
        <taxon>Artemiidae</taxon>
        <taxon>Artemia</taxon>
    </lineage>
</organism>
<dbReference type="InterPro" id="IPR050111">
    <property type="entry name" value="C-type_lectin/snaclec_domain"/>
</dbReference>
<feature type="domain" description="C-type lectin" evidence="2">
    <location>
        <begin position="199"/>
        <end position="292"/>
    </location>
</feature>
<dbReference type="SUPFAM" id="SSF56436">
    <property type="entry name" value="C-type lectin-like"/>
    <property type="match status" value="2"/>
</dbReference>
<feature type="region of interest" description="Disordered" evidence="1">
    <location>
        <begin position="158"/>
        <end position="186"/>
    </location>
</feature>
<dbReference type="EMBL" id="JAVRJZ010000020">
    <property type="protein sequence ID" value="KAK2705522.1"/>
    <property type="molecule type" value="Genomic_DNA"/>
</dbReference>
<dbReference type="Proteomes" id="UP001187531">
    <property type="component" value="Unassembled WGS sequence"/>
</dbReference>
<evidence type="ECO:0000256" key="1">
    <source>
        <dbReference type="SAM" id="MobiDB-lite"/>
    </source>
</evidence>
<comment type="caution">
    <text evidence="3">The sequence shown here is derived from an EMBL/GenBank/DDBJ whole genome shotgun (WGS) entry which is preliminary data.</text>
</comment>
<evidence type="ECO:0000313" key="4">
    <source>
        <dbReference type="Proteomes" id="UP001187531"/>
    </source>
</evidence>
<reference evidence="3" key="1">
    <citation type="submission" date="2023-07" db="EMBL/GenBank/DDBJ databases">
        <title>Chromosome-level genome assembly of Artemia franciscana.</title>
        <authorList>
            <person name="Jo E."/>
        </authorList>
    </citation>
    <scope>NUCLEOTIDE SEQUENCE</scope>
    <source>
        <tissue evidence="3">Whole body</tissue>
    </source>
</reference>
<dbReference type="SMART" id="SM00034">
    <property type="entry name" value="CLECT"/>
    <property type="match status" value="2"/>
</dbReference>
<dbReference type="CDD" id="cd00037">
    <property type="entry name" value="CLECT"/>
    <property type="match status" value="2"/>
</dbReference>